<comment type="caution">
    <text evidence="6">The sequence shown here is derived from an EMBL/GenBank/DDBJ whole genome shotgun (WGS) entry which is preliminary data.</text>
</comment>
<dbReference type="AlphaFoldDB" id="A0A4R4N476"/>
<feature type="domain" description="FAD-binding" evidence="5">
    <location>
        <begin position="28"/>
        <end position="354"/>
    </location>
</feature>
<dbReference type="InterPro" id="IPR050641">
    <property type="entry name" value="RIFMO-like"/>
</dbReference>
<dbReference type="RefSeq" id="WP_132335966.1">
    <property type="nucleotide sequence ID" value="NZ_SMJZ01000111.1"/>
</dbReference>
<dbReference type="Gene3D" id="3.30.70.2450">
    <property type="match status" value="1"/>
</dbReference>
<evidence type="ECO:0000256" key="3">
    <source>
        <dbReference type="ARBA" id="ARBA00022827"/>
    </source>
</evidence>
<evidence type="ECO:0000313" key="7">
    <source>
        <dbReference type="Proteomes" id="UP000295157"/>
    </source>
</evidence>
<organism evidence="6 7">
    <name type="scientific">Nonomuraea longispora</name>
    <dbReference type="NCBI Taxonomy" id="1848320"/>
    <lineage>
        <taxon>Bacteria</taxon>
        <taxon>Bacillati</taxon>
        <taxon>Actinomycetota</taxon>
        <taxon>Actinomycetes</taxon>
        <taxon>Streptosporangiales</taxon>
        <taxon>Streptosporangiaceae</taxon>
        <taxon>Nonomuraea</taxon>
    </lineage>
</organism>
<keyword evidence="7" id="KW-1185">Reference proteome</keyword>
<dbReference type="PRINTS" id="PR00420">
    <property type="entry name" value="RNGMNOXGNASE"/>
</dbReference>
<evidence type="ECO:0000313" key="6">
    <source>
        <dbReference type="EMBL" id="TDC03465.1"/>
    </source>
</evidence>
<dbReference type="Pfam" id="PF01494">
    <property type="entry name" value="FAD_binding_3"/>
    <property type="match status" value="1"/>
</dbReference>
<evidence type="ECO:0000256" key="2">
    <source>
        <dbReference type="ARBA" id="ARBA00022630"/>
    </source>
</evidence>
<sequence>MAEPFASPADPGGKRQPLETPGGGASPQVIVIGAGPVGLSAALLLARWGIRVLVLDQRPERGRGGSKSICQQRDVLDIWYAAGAGRIAKEGLAWTTARTYYRGRELFSWSFEGEGPLPACVNISQTRTEQILDAAVAAQPLVEVRWNHEVTGITQDAGGVTVHCGARLLRASYVLACAGARAQRVREALGVTFDGQTYDDRFLICDIRADLPGRENERHFHFDPVWNPGRQVLIHPCPGGTFRIDWQIAPDFIPADADRARAIRKVVGDRPYELLSHSTYRFHSRIASRMRVGRVLLVGDCAHLVAPFGARGLNSGVPDAENAAWKLAFVLNGWAGEGLLETYHIERHAAALENLEVTAATMRFIAPRTVEERMRRRTALEGGRIAEIDSGRFAEPFWYVDSPLTTPDPARPFSGRPPRGSPCVPAPGVILPDVALPEGRLREFCRDGFLVLLGEMCDSRLFVQVMGKVIKAPLAVRGFAEMDGTGSLAGKLGAGPDEAWLIRPDSHIAAIIPHAGPESVAVAMSRALGDFPTFDP</sequence>
<protein>
    <submittedName>
        <fullName evidence="6">FAD-dependent oxidoreductase</fullName>
    </submittedName>
</protein>
<dbReference type="Gene3D" id="3.50.50.60">
    <property type="entry name" value="FAD/NAD(P)-binding domain"/>
    <property type="match status" value="1"/>
</dbReference>
<evidence type="ECO:0000259" key="5">
    <source>
        <dbReference type="Pfam" id="PF01494"/>
    </source>
</evidence>
<dbReference type="Gene3D" id="3.40.30.120">
    <property type="match status" value="1"/>
</dbReference>
<feature type="region of interest" description="Disordered" evidence="4">
    <location>
        <begin position="1"/>
        <end position="23"/>
    </location>
</feature>
<dbReference type="SUPFAM" id="SSF51905">
    <property type="entry name" value="FAD/NAD(P)-binding domain"/>
    <property type="match status" value="1"/>
</dbReference>
<dbReference type="OrthoDB" id="8670884at2"/>
<dbReference type="InterPro" id="IPR036188">
    <property type="entry name" value="FAD/NAD-bd_sf"/>
</dbReference>
<dbReference type="GO" id="GO:0071949">
    <property type="term" value="F:FAD binding"/>
    <property type="evidence" value="ECO:0007669"/>
    <property type="project" value="InterPro"/>
</dbReference>
<dbReference type="GO" id="GO:0016709">
    <property type="term" value="F:oxidoreductase activity, acting on paired donors, with incorporation or reduction of molecular oxygen, NAD(P)H as one donor, and incorporation of one atom of oxygen"/>
    <property type="evidence" value="ECO:0007669"/>
    <property type="project" value="UniProtKB-ARBA"/>
</dbReference>
<keyword evidence="2" id="KW-0285">Flavoprotein</keyword>
<proteinExistence type="predicted"/>
<comment type="cofactor">
    <cofactor evidence="1">
        <name>FAD</name>
        <dbReference type="ChEBI" id="CHEBI:57692"/>
    </cofactor>
</comment>
<dbReference type="PANTHER" id="PTHR43004:SF19">
    <property type="entry name" value="BINDING MONOOXYGENASE, PUTATIVE (JCVI)-RELATED"/>
    <property type="match status" value="1"/>
</dbReference>
<gene>
    <name evidence="6" type="ORF">E1267_26240</name>
</gene>
<dbReference type="EMBL" id="SMJZ01000111">
    <property type="protein sequence ID" value="TDC03465.1"/>
    <property type="molecule type" value="Genomic_DNA"/>
</dbReference>
<keyword evidence="3" id="KW-0274">FAD</keyword>
<reference evidence="6 7" key="1">
    <citation type="submission" date="2019-02" db="EMBL/GenBank/DDBJ databases">
        <title>Draft genome sequences of novel Actinobacteria.</title>
        <authorList>
            <person name="Sahin N."/>
            <person name="Ay H."/>
            <person name="Saygin H."/>
        </authorList>
    </citation>
    <scope>NUCLEOTIDE SEQUENCE [LARGE SCALE GENOMIC DNA]</scope>
    <source>
        <strain evidence="6 7">KC201</strain>
    </source>
</reference>
<name>A0A4R4N476_9ACTN</name>
<evidence type="ECO:0000256" key="4">
    <source>
        <dbReference type="SAM" id="MobiDB-lite"/>
    </source>
</evidence>
<dbReference type="Proteomes" id="UP000295157">
    <property type="component" value="Unassembled WGS sequence"/>
</dbReference>
<dbReference type="PANTHER" id="PTHR43004">
    <property type="entry name" value="TRK SYSTEM POTASSIUM UPTAKE PROTEIN"/>
    <property type="match status" value="1"/>
</dbReference>
<evidence type="ECO:0000256" key="1">
    <source>
        <dbReference type="ARBA" id="ARBA00001974"/>
    </source>
</evidence>
<dbReference type="InterPro" id="IPR002938">
    <property type="entry name" value="FAD-bd"/>
</dbReference>
<accession>A0A4R4N476</accession>